<comment type="subcellular location">
    <subcellularLocation>
        <location evidence="1">Cytoplasm</location>
        <location evidence="1">Cytosol</location>
    </subcellularLocation>
</comment>
<dbReference type="CDD" id="cd13999">
    <property type="entry name" value="STKc_MAP3K-like"/>
    <property type="match status" value="1"/>
</dbReference>
<evidence type="ECO:0000256" key="12">
    <source>
        <dbReference type="ARBA" id="ARBA00048679"/>
    </source>
</evidence>
<proteinExistence type="predicted"/>
<evidence type="ECO:0000256" key="2">
    <source>
        <dbReference type="ARBA" id="ARBA00012513"/>
    </source>
</evidence>
<comment type="catalytic activity">
    <reaction evidence="12">
        <text>L-seryl-[protein] + ATP = O-phospho-L-seryl-[protein] + ADP + H(+)</text>
        <dbReference type="Rhea" id="RHEA:17989"/>
        <dbReference type="Rhea" id="RHEA-COMP:9863"/>
        <dbReference type="Rhea" id="RHEA-COMP:11604"/>
        <dbReference type="ChEBI" id="CHEBI:15378"/>
        <dbReference type="ChEBI" id="CHEBI:29999"/>
        <dbReference type="ChEBI" id="CHEBI:30616"/>
        <dbReference type="ChEBI" id="CHEBI:83421"/>
        <dbReference type="ChEBI" id="CHEBI:456216"/>
        <dbReference type="EC" id="2.7.11.1"/>
    </reaction>
</comment>
<dbReference type="GO" id="GO:0046872">
    <property type="term" value="F:metal ion binding"/>
    <property type="evidence" value="ECO:0007669"/>
    <property type="project" value="UniProtKB-KW"/>
</dbReference>
<evidence type="ECO:0000256" key="6">
    <source>
        <dbReference type="ARBA" id="ARBA00022679"/>
    </source>
</evidence>
<keyword evidence="5" id="KW-0597">Phosphoprotein</keyword>
<dbReference type="AlphaFoldDB" id="A0AAD8IN83"/>
<keyword evidence="17" id="KW-1185">Reference proteome</keyword>
<evidence type="ECO:0000259" key="15">
    <source>
        <dbReference type="PROSITE" id="PS50011"/>
    </source>
</evidence>
<evidence type="ECO:0000256" key="13">
    <source>
        <dbReference type="PIRSR" id="PIRSR000615-1"/>
    </source>
</evidence>
<dbReference type="SUPFAM" id="SSF56112">
    <property type="entry name" value="Protein kinase-like (PK-like)"/>
    <property type="match status" value="1"/>
</dbReference>
<comment type="caution">
    <text evidence="16">The sequence shown here is derived from an EMBL/GenBank/DDBJ whole genome shotgun (WGS) entry which is preliminary data.</text>
</comment>
<sequence length="452" mass="50328">MAIDSNTSNEIVEVPDEKMEIKEEVDVTDDIREFPRTEKSEIKQEGTGLKVKVANEIEQVPTTEMVEIQEDGTLKLSASSTATPKNVPGKSPGHLSSKDMIFRADQIDLKSLDIQLEKHLSRAWSKNVDPTKPKEVWEIDLAKLQIKHLVARGTYGTIYRGTYDNLDVAVKVLDWGEDGMATTAETASLRASFRQEVAVWHQLDHPNVTRFIGASMGTSDLKIPHNASSPSEVLANLPARACCVVVEYVPGGTLKSLLYKNRKKKLAFRVVVQLALDLARGLSYLHSRKIVHRDVKAENMLLDYSRNLKIADFGVARVEAQNPKDMTGETGTLGYMAPEVLDGKPYNRKCDVYSFGVCLWEIYCCDLPYVNLSFAEVSSAVVRQNLRPDIPRCCPSSFASIMKKCWDVNPQKRPEMEEVVRLLESIDTSRGGGMIPDDQAGGCFCFAPMRGP</sequence>
<dbReference type="GO" id="GO:0005829">
    <property type="term" value="C:cytosol"/>
    <property type="evidence" value="ECO:0007669"/>
    <property type="project" value="UniProtKB-SubCell"/>
</dbReference>
<dbReference type="GO" id="GO:0004713">
    <property type="term" value="F:protein tyrosine kinase activity"/>
    <property type="evidence" value="ECO:0007669"/>
    <property type="project" value="UniProtKB-KW"/>
</dbReference>
<feature type="binding site" evidence="14">
    <location>
        <position position="299"/>
    </location>
    <ligand>
        <name>Mg(2+)</name>
        <dbReference type="ChEBI" id="CHEBI:18420"/>
    </ligand>
</feature>
<evidence type="ECO:0000256" key="3">
    <source>
        <dbReference type="ARBA" id="ARBA00022490"/>
    </source>
</evidence>
<dbReference type="InterPro" id="IPR011009">
    <property type="entry name" value="Kinase-like_dom_sf"/>
</dbReference>
<keyword evidence="9" id="KW-0067">ATP-binding</keyword>
<evidence type="ECO:0000256" key="11">
    <source>
        <dbReference type="ARBA" id="ARBA00047899"/>
    </source>
</evidence>
<dbReference type="GO" id="GO:0071244">
    <property type="term" value="P:cellular response to carbon dioxide"/>
    <property type="evidence" value="ECO:0007669"/>
    <property type="project" value="UniProtKB-ARBA"/>
</dbReference>
<evidence type="ECO:0000256" key="8">
    <source>
        <dbReference type="ARBA" id="ARBA00022777"/>
    </source>
</evidence>
<evidence type="ECO:0000256" key="9">
    <source>
        <dbReference type="ARBA" id="ARBA00022840"/>
    </source>
</evidence>
<dbReference type="GO" id="GO:0005524">
    <property type="term" value="F:ATP binding"/>
    <property type="evidence" value="ECO:0007669"/>
    <property type="project" value="UniProtKB-KW"/>
</dbReference>
<dbReference type="EMBL" id="JAUIZM010000004">
    <property type="protein sequence ID" value="KAK1387853.1"/>
    <property type="molecule type" value="Genomic_DNA"/>
</dbReference>
<dbReference type="GO" id="GO:1902456">
    <property type="term" value="P:regulation of stomatal opening"/>
    <property type="evidence" value="ECO:0007669"/>
    <property type="project" value="UniProtKB-ARBA"/>
</dbReference>
<evidence type="ECO:0000313" key="17">
    <source>
        <dbReference type="Proteomes" id="UP001237642"/>
    </source>
</evidence>
<dbReference type="GO" id="GO:0009637">
    <property type="term" value="P:response to blue light"/>
    <property type="evidence" value="ECO:0007669"/>
    <property type="project" value="UniProtKB-ARBA"/>
</dbReference>
<dbReference type="GO" id="GO:0005886">
    <property type="term" value="C:plasma membrane"/>
    <property type="evidence" value="ECO:0007669"/>
    <property type="project" value="TreeGrafter"/>
</dbReference>
<keyword evidence="7" id="KW-0547">Nucleotide-binding</keyword>
<dbReference type="InterPro" id="IPR001245">
    <property type="entry name" value="Ser-Thr/Tyr_kinase_cat_dom"/>
</dbReference>
<keyword evidence="4" id="KW-0723">Serine/threonine-protein kinase</keyword>
<dbReference type="GO" id="GO:0001659">
    <property type="term" value="P:temperature homeostasis"/>
    <property type="evidence" value="ECO:0007669"/>
    <property type="project" value="UniProtKB-ARBA"/>
</dbReference>
<feature type="active site" description="Proton acceptor" evidence="13">
    <location>
        <position position="294"/>
    </location>
</feature>
<dbReference type="FunFam" id="1.10.510.10:FF:000310">
    <property type="entry name" value="Serine/threonine-protein kinase HT1"/>
    <property type="match status" value="1"/>
</dbReference>
<keyword evidence="14" id="KW-0479">Metal-binding</keyword>
<evidence type="ECO:0000256" key="14">
    <source>
        <dbReference type="PIRSR" id="PIRSR000615-3"/>
    </source>
</evidence>
<dbReference type="GO" id="GO:0010114">
    <property type="term" value="P:response to red light"/>
    <property type="evidence" value="ECO:0007669"/>
    <property type="project" value="UniProtKB-ARBA"/>
</dbReference>
<keyword evidence="6" id="KW-0808">Transferase</keyword>
<evidence type="ECO:0000256" key="1">
    <source>
        <dbReference type="ARBA" id="ARBA00004514"/>
    </source>
</evidence>
<dbReference type="PRINTS" id="PR00109">
    <property type="entry name" value="TYRKINASE"/>
</dbReference>
<feature type="domain" description="Protein kinase" evidence="15">
    <location>
        <begin position="144"/>
        <end position="426"/>
    </location>
</feature>
<dbReference type="PROSITE" id="PS00108">
    <property type="entry name" value="PROTEIN_KINASE_ST"/>
    <property type="match status" value="1"/>
</dbReference>
<dbReference type="Gene3D" id="3.30.200.20">
    <property type="entry name" value="Phosphorylase Kinase, domain 1"/>
    <property type="match status" value="1"/>
</dbReference>
<accession>A0AAD8IN83</accession>
<feature type="binding site" evidence="14">
    <location>
        <position position="312"/>
    </location>
    <ligand>
        <name>Mg(2+)</name>
        <dbReference type="ChEBI" id="CHEBI:18420"/>
    </ligand>
</feature>
<dbReference type="InterPro" id="IPR008271">
    <property type="entry name" value="Ser/Thr_kinase_AS"/>
</dbReference>
<reference evidence="16" key="2">
    <citation type="submission" date="2023-05" db="EMBL/GenBank/DDBJ databases">
        <authorList>
            <person name="Schelkunov M.I."/>
        </authorList>
    </citation>
    <scope>NUCLEOTIDE SEQUENCE</scope>
    <source>
        <strain evidence="16">Hsosn_3</strain>
        <tissue evidence="16">Leaf</tissue>
    </source>
</reference>
<dbReference type="FunFam" id="3.30.200.20:FF:000034">
    <property type="entry name" value="Kinase suppressor of Ras 1"/>
    <property type="match status" value="1"/>
</dbReference>
<evidence type="ECO:0000256" key="7">
    <source>
        <dbReference type="ARBA" id="ARBA00022741"/>
    </source>
</evidence>
<comment type="catalytic activity">
    <reaction evidence="11">
        <text>L-threonyl-[protein] + ATP = O-phospho-L-threonyl-[protein] + ADP + H(+)</text>
        <dbReference type="Rhea" id="RHEA:46608"/>
        <dbReference type="Rhea" id="RHEA-COMP:11060"/>
        <dbReference type="Rhea" id="RHEA-COMP:11605"/>
        <dbReference type="ChEBI" id="CHEBI:15378"/>
        <dbReference type="ChEBI" id="CHEBI:30013"/>
        <dbReference type="ChEBI" id="CHEBI:30616"/>
        <dbReference type="ChEBI" id="CHEBI:61977"/>
        <dbReference type="ChEBI" id="CHEBI:456216"/>
        <dbReference type="EC" id="2.7.11.1"/>
    </reaction>
</comment>
<gene>
    <name evidence="16" type="ORF">POM88_016031</name>
</gene>
<dbReference type="InterPro" id="IPR051681">
    <property type="entry name" value="Ser/Thr_Kinases-Pseudokinases"/>
</dbReference>
<keyword evidence="10" id="KW-0829">Tyrosine-protein kinase</keyword>
<protein>
    <recommendedName>
        <fullName evidence="2">non-specific serine/threonine protein kinase</fullName>
        <ecNumber evidence="2">2.7.11.1</ecNumber>
    </recommendedName>
</protein>
<dbReference type="Pfam" id="PF07714">
    <property type="entry name" value="PK_Tyr_Ser-Thr"/>
    <property type="match status" value="1"/>
</dbReference>
<name>A0AAD8IN83_9APIA</name>
<dbReference type="GO" id="GO:0004674">
    <property type="term" value="F:protein serine/threonine kinase activity"/>
    <property type="evidence" value="ECO:0007669"/>
    <property type="project" value="UniProtKB-KW"/>
</dbReference>
<evidence type="ECO:0000256" key="4">
    <source>
        <dbReference type="ARBA" id="ARBA00022527"/>
    </source>
</evidence>
<evidence type="ECO:0000256" key="10">
    <source>
        <dbReference type="ARBA" id="ARBA00023137"/>
    </source>
</evidence>
<dbReference type="EC" id="2.7.11.1" evidence="2"/>
<keyword evidence="3" id="KW-0963">Cytoplasm</keyword>
<keyword evidence="14" id="KW-0460">Magnesium</keyword>
<evidence type="ECO:0000313" key="16">
    <source>
        <dbReference type="EMBL" id="KAK1387853.1"/>
    </source>
</evidence>
<organism evidence="16 17">
    <name type="scientific">Heracleum sosnowskyi</name>
    <dbReference type="NCBI Taxonomy" id="360622"/>
    <lineage>
        <taxon>Eukaryota</taxon>
        <taxon>Viridiplantae</taxon>
        <taxon>Streptophyta</taxon>
        <taxon>Embryophyta</taxon>
        <taxon>Tracheophyta</taxon>
        <taxon>Spermatophyta</taxon>
        <taxon>Magnoliopsida</taxon>
        <taxon>eudicotyledons</taxon>
        <taxon>Gunneridae</taxon>
        <taxon>Pentapetalae</taxon>
        <taxon>asterids</taxon>
        <taxon>campanulids</taxon>
        <taxon>Apiales</taxon>
        <taxon>Apiaceae</taxon>
        <taxon>Apioideae</taxon>
        <taxon>apioid superclade</taxon>
        <taxon>Tordylieae</taxon>
        <taxon>Tordyliinae</taxon>
        <taxon>Heracleum</taxon>
    </lineage>
</organism>
<dbReference type="PANTHER" id="PTHR44329:SF271">
    <property type="entry name" value="ATMRK1"/>
    <property type="match status" value="1"/>
</dbReference>
<dbReference type="Proteomes" id="UP001237642">
    <property type="component" value="Unassembled WGS sequence"/>
</dbReference>
<evidence type="ECO:0000256" key="5">
    <source>
        <dbReference type="ARBA" id="ARBA00022553"/>
    </source>
</evidence>
<dbReference type="InterPro" id="IPR000719">
    <property type="entry name" value="Prot_kinase_dom"/>
</dbReference>
<dbReference type="Gene3D" id="1.10.510.10">
    <property type="entry name" value="Transferase(Phosphotransferase) domain 1"/>
    <property type="match status" value="1"/>
</dbReference>
<dbReference type="PROSITE" id="PS50011">
    <property type="entry name" value="PROTEIN_KINASE_DOM"/>
    <property type="match status" value="1"/>
</dbReference>
<dbReference type="SMART" id="SM00220">
    <property type="entry name" value="S_TKc"/>
    <property type="match status" value="1"/>
</dbReference>
<keyword evidence="8 16" id="KW-0418">Kinase</keyword>
<dbReference type="PANTHER" id="PTHR44329">
    <property type="entry name" value="SERINE/THREONINE-PROTEIN KINASE TNNI3K-RELATED"/>
    <property type="match status" value="1"/>
</dbReference>
<reference evidence="16" key="1">
    <citation type="submission" date="2023-02" db="EMBL/GenBank/DDBJ databases">
        <title>Genome of toxic invasive species Heracleum sosnowskyi carries increased number of genes despite the absence of recent whole-genome duplications.</title>
        <authorList>
            <person name="Schelkunov M."/>
            <person name="Shtratnikova V."/>
            <person name="Makarenko M."/>
            <person name="Klepikova A."/>
            <person name="Omelchenko D."/>
            <person name="Novikova G."/>
            <person name="Obukhova E."/>
            <person name="Bogdanov V."/>
            <person name="Penin A."/>
            <person name="Logacheva M."/>
        </authorList>
    </citation>
    <scope>NUCLEOTIDE SEQUENCE</scope>
    <source>
        <strain evidence="16">Hsosn_3</strain>
        <tissue evidence="16">Leaf</tissue>
    </source>
</reference>